<feature type="region of interest" description="Disordered" evidence="1">
    <location>
        <begin position="154"/>
        <end position="175"/>
    </location>
</feature>
<evidence type="ECO:0000313" key="3">
    <source>
        <dbReference type="EMBL" id="CAK9250498.1"/>
    </source>
</evidence>
<organism evidence="3 4">
    <name type="scientific">Sphagnum jensenii</name>
    <dbReference type="NCBI Taxonomy" id="128206"/>
    <lineage>
        <taxon>Eukaryota</taxon>
        <taxon>Viridiplantae</taxon>
        <taxon>Streptophyta</taxon>
        <taxon>Embryophyta</taxon>
        <taxon>Bryophyta</taxon>
        <taxon>Sphagnophytina</taxon>
        <taxon>Sphagnopsida</taxon>
        <taxon>Sphagnales</taxon>
        <taxon>Sphagnaceae</taxon>
        <taxon>Sphagnum</taxon>
    </lineage>
</organism>
<name>A0ABP0V980_9BRYO</name>
<proteinExistence type="predicted"/>
<keyword evidence="2" id="KW-0472">Membrane</keyword>
<gene>
    <name evidence="3" type="ORF">CSSPJE1EN1_LOCUS25876</name>
</gene>
<dbReference type="Proteomes" id="UP001497444">
    <property type="component" value="Unassembled WGS sequence"/>
</dbReference>
<accession>A0ABP0V980</accession>
<evidence type="ECO:0000256" key="2">
    <source>
        <dbReference type="SAM" id="Phobius"/>
    </source>
</evidence>
<keyword evidence="2" id="KW-0812">Transmembrane</keyword>
<sequence>MDATNTASSTYAVSAMTSAGVALADGDSVSQCSTLTITTTPPIQQGVNYVMESTLGKFTDPYVYPQYVCEYSRTNNQAGVPLTHTLYLTKSGPASIYFGWAVADSTVYISPSLALTVTPSATGNCSTGAPTAHPTVSPTGAPIRPTITPTIATTAPTLAPTRGPTPPPSLVPSSAPATAAADTAAATAMPNAIIGGVVGSVGGIVLVLGVLYYCSRVSATSKGDDGMLAAQKAVETHKSTHISMGRLYEMDTNILSSPIRKGLDDA</sequence>
<evidence type="ECO:0000256" key="1">
    <source>
        <dbReference type="SAM" id="MobiDB-lite"/>
    </source>
</evidence>
<keyword evidence="2" id="KW-1133">Transmembrane helix</keyword>
<protein>
    <submittedName>
        <fullName evidence="3">Uncharacterized protein</fullName>
    </submittedName>
</protein>
<evidence type="ECO:0000313" key="4">
    <source>
        <dbReference type="Proteomes" id="UP001497444"/>
    </source>
</evidence>
<dbReference type="EMBL" id="CAXAQS010000179">
    <property type="protein sequence ID" value="CAK9250498.1"/>
    <property type="molecule type" value="Genomic_DNA"/>
</dbReference>
<feature type="transmembrane region" description="Helical" evidence="2">
    <location>
        <begin position="192"/>
        <end position="214"/>
    </location>
</feature>
<comment type="caution">
    <text evidence="3">The sequence shown here is derived from an EMBL/GenBank/DDBJ whole genome shotgun (WGS) entry which is preliminary data.</text>
</comment>
<reference evidence="3" key="1">
    <citation type="submission" date="2024-02" db="EMBL/GenBank/DDBJ databases">
        <authorList>
            <consortium name="ELIXIR-Norway"/>
            <consortium name="Elixir Norway"/>
        </authorList>
    </citation>
    <scope>NUCLEOTIDE SEQUENCE</scope>
</reference>
<keyword evidence="4" id="KW-1185">Reference proteome</keyword>